<dbReference type="InterPro" id="IPR015892">
    <property type="entry name" value="Carbonic_anhydrase_CS"/>
</dbReference>
<evidence type="ECO:0000256" key="1">
    <source>
        <dbReference type="ARBA" id="ARBA00006217"/>
    </source>
</evidence>
<feature type="binding site" evidence="7">
    <location>
        <position position="76"/>
    </location>
    <ligand>
        <name>Zn(2+)</name>
        <dbReference type="ChEBI" id="CHEBI:29105"/>
    </ligand>
</feature>
<dbReference type="EC" id="4.2.1.1" evidence="2"/>
<evidence type="ECO:0000256" key="6">
    <source>
        <dbReference type="ARBA" id="ARBA00048348"/>
    </source>
</evidence>
<keyword evidence="3 7" id="KW-0862">Zinc</keyword>
<feature type="binding site" evidence="7">
    <location>
        <position position="129"/>
    </location>
    <ligand>
        <name>Zn(2+)</name>
        <dbReference type="ChEBI" id="CHEBI:29105"/>
    </ligand>
</feature>
<dbReference type="Gene3D" id="3.40.1050.10">
    <property type="entry name" value="Carbonic anhydrase"/>
    <property type="match status" value="1"/>
</dbReference>
<dbReference type="PANTHER" id="PTHR11002:SF79">
    <property type="entry name" value="CARBONIC ANHYDRASE 2"/>
    <property type="match status" value="1"/>
</dbReference>
<name>A0A430FIN9_9BIFI</name>
<dbReference type="PANTHER" id="PTHR11002">
    <property type="entry name" value="CARBONIC ANHYDRASE"/>
    <property type="match status" value="1"/>
</dbReference>
<reference evidence="9 10" key="1">
    <citation type="submission" date="2018-09" db="EMBL/GenBank/DDBJ databases">
        <title>Characterization of the phylogenetic diversity of five novel species belonging to the genus Bifidobacterium.</title>
        <authorList>
            <person name="Lugli G.A."/>
            <person name="Duranti S."/>
            <person name="Milani C."/>
        </authorList>
    </citation>
    <scope>NUCLEOTIDE SEQUENCE [LARGE SCALE GENOMIC DNA]</scope>
    <source>
        <strain evidence="9 10">2033B</strain>
    </source>
</reference>
<dbReference type="GO" id="GO:0015976">
    <property type="term" value="P:carbon utilization"/>
    <property type="evidence" value="ECO:0007669"/>
    <property type="project" value="InterPro"/>
</dbReference>
<evidence type="ECO:0000313" key="9">
    <source>
        <dbReference type="EMBL" id="RSX52729.1"/>
    </source>
</evidence>
<dbReference type="Proteomes" id="UP000287470">
    <property type="component" value="Unassembled WGS sequence"/>
</dbReference>
<feature type="region of interest" description="Disordered" evidence="8">
    <location>
        <begin position="46"/>
        <end position="66"/>
    </location>
</feature>
<evidence type="ECO:0000256" key="3">
    <source>
        <dbReference type="ARBA" id="ARBA00022833"/>
    </source>
</evidence>
<dbReference type="PROSITE" id="PS00704">
    <property type="entry name" value="PROK_CO2_ANHYDRASE_1"/>
    <property type="match status" value="1"/>
</dbReference>
<evidence type="ECO:0000256" key="8">
    <source>
        <dbReference type="SAM" id="MobiDB-lite"/>
    </source>
</evidence>
<feature type="binding site" evidence="7">
    <location>
        <position position="78"/>
    </location>
    <ligand>
        <name>Zn(2+)</name>
        <dbReference type="ChEBI" id="CHEBI:29105"/>
    </ligand>
</feature>
<gene>
    <name evidence="9" type="ORF">D2E24_1775</name>
</gene>
<feature type="binding site" evidence="7">
    <location>
        <position position="132"/>
    </location>
    <ligand>
        <name>Zn(2+)</name>
        <dbReference type="ChEBI" id="CHEBI:29105"/>
    </ligand>
</feature>
<keyword evidence="7" id="KW-0479">Metal-binding</keyword>
<keyword evidence="4" id="KW-0456">Lyase</keyword>
<evidence type="ECO:0000256" key="7">
    <source>
        <dbReference type="PIRSR" id="PIRSR601765-1"/>
    </source>
</evidence>
<protein>
    <recommendedName>
        <fullName evidence="2">carbonic anhydrase</fullName>
        <ecNumber evidence="2">4.2.1.1</ecNumber>
    </recommendedName>
</protein>
<evidence type="ECO:0000313" key="10">
    <source>
        <dbReference type="Proteomes" id="UP000287470"/>
    </source>
</evidence>
<dbReference type="AlphaFoldDB" id="A0A430FIN9"/>
<comment type="cofactor">
    <cofactor evidence="7">
        <name>Zn(2+)</name>
        <dbReference type="ChEBI" id="CHEBI:29105"/>
    </cofactor>
    <text evidence="7">Binds 1 zinc ion per subunit.</text>
</comment>
<evidence type="ECO:0000256" key="2">
    <source>
        <dbReference type="ARBA" id="ARBA00012925"/>
    </source>
</evidence>
<evidence type="ECO:0000256" key="5">
    <source>
        <dbReference type="ARBA" id="ARBA00024993"/>
    </source>
</evidence>
<proteinExistence type="inferred from homology"/>
<comment type="similarity">
    <text evidence="1">Belongs to the beta-class carbonic anhydrase family.</text>
</comment>
<organism evidence="9 10">
    <name type="scientific">Bifidobacterium samirii</name>
    <dbReference type="NCBI Taxonomy" id="2306974"/>
    <lineage>
        <taxon>Bacteria</taxon>
        <taxon>Bacillati</taxon>
        <taxon>Actinomycetota</taxon>
        <taxon>Actinomycetes</taxon>
        <taxon>Bifidobacteriales</taxon>
        <taxon>Bifidobacteriaceae</taxon>
        <taxon>Bifidobacterium</taxon>
    </lineage>
</organism>
<keyword evidence="10" id="KW-1185">Reference proteome</keyword>
<dbReference type="EMBL" id="QXGK01000022">
    <property type="protein sequence ID" value="RSX52729.1"/>
    <property type="molecule type" value="Genomic_DNA"/>
</dbReference>
<dbReference type="GO" id="GO:0008270">
    <property type="term" value="F:zinc ion binding"/>
    <property type="evidence" value="ECO:0007669"/>
    <property type="project" value="InterPro"/>
</dbReference>
<dbReference type="InterPro" id="IPR036874">
    <property type="entry name" value="Carbonic_anhydrase_sf"/>
</dbReference>
<dbReference type="CDD" id="cd03378">
    <property type="entry name" value="beta_CA_cladeC"/>
    <property type="match status" value="1"/>
</dbReference>
<sequence>MTDDQFDGNACDGAHDGYDAAGAQESHESTANATWSRMLAGNRRFAEGKAEHPWQDPQTRESLIDRQNPDAAVLSCADSRVSPEIVFDAGLGDLFTIRTAGQIVDDAVIASLEYAVDKLHVSLIAVMGHESCAAIDLGARELDAMIAAATDDADCSIEAADQMADLDERIAASDSIILREAGMSVWQAREAELDDHADFERVHIARTIEEIVMRSEVIQDALAHDRLMIVGARYQLESGKVEVLSF</sequence>
<dbReference type="OrthoDB" id="9797527at2"/>
<dbReference type="InterPro" id="IPR001765">
    <property type="entry name" value="Carbonic_anhydrase"/>
</dbReference>
<dbReference type="SMART" id="SM00947">
    <property type="entry name" value="Pro_CA"/>
    <property type="match status" value="1"/>
</dbReference>
<dbReference type="Pfam" id="PF00484">
    <property type="entry name" value="Pro_CA"/>
    <property type="match status" value="1"/>
</dbReference>
<comment type="catalytic activity">
    <reaction evidence="6">
        <text>hydrogencarbonate + H(+) = CO2 + H2O</text>
        <dbReference type="Rhea" id="RHEA:10748"/>
        <dbReference type="ChEBI" id="CHEBI:15377"/>
        <dbReference type="ChEBI" id="CHEBI:15378"/>
        <dbReference type="ChEBI" id="CHEBI:16526"/>
        <dbReference type="ChEBI" id="CHEBI:17544"/>
        <dbReference type="EC" id="4.2.1.1"/>
    </reaction>
</comment>
<comment type="caution">
    <text evidence="9">The sequence shown here is derived from an EMBL/GenBank/DDBJ whole genome shotgun (WGS) entry which is preliminary data.</text>
</comment>
<dbReference type="SUPFAM" id="SSF53056">
    <property type="entry name" value="beta-carbonic anhydrase, cab"/>
    <property type="match status" value="1"/>
</dbReference>
<accession>A0A430FIN9</accession>
<dbReference type="GO" id="GO:0004089">
    <property type="term" value="F:carbonate dehydratase activity"/>
    <property type="evidence" value="ECO:0007669"/>
    <property type="project" value="UniProtKB-EC"/>
</dbReference>
<evidence type="ECO:0000256" key="4">
    <source>
        <dbReference type="ARBA" id="ARBA00023239"/>
    </source>
</evidence>
<comment type="function">
    <text evidence="5">Catalyzes the reversible hydration of carbon dioxide to form bicarbonate.</text>
</comment>